<evidence type="ECO:0000256" key="5">
    <source>
        <dbReference type="ARBA" id="ARBA00022801"/>
    </source>
</evidence>
<comment type="caution">
    <text evidence="6">The sequence shown here is derived from an EMBL/GenBank/DDBJ whole genome shotgun (WGS) entry which is preliminary data.</text>
</comment>
<evidence type="ECO:0000313" key="6">
    <source>
        <dbReference type="EMBL" id="PZF74304.1"/>
    </source>
</evidence>
<keyword evidence="3" id="KW-0540">Nuclease</keyword>
<dbReference type="InterPro" id="IPR008201">
    <property type="entry name" value="HepT-like"/>
</dbReference>
<evidence type="ECO:0000256" key="1">
    <source>
        <dbReference type="ARBA" id="ARBA00022553"/>
    </source>
</evidence>
<dbReference type="AlphaFoldDB" id="A0A2W2B212"/>
<dbReference type="InterPro" id="IPR051813">
    <property type="entry name" value="HepT_RNase_toxin"/>
</dbReference>
<organism evidence="6 7">
    <name type="scientific">Taibaiella soli</name>
    <dbReference type="NCBI Taxonomy" id="1649169"/>
    <lineage>
        <taxon>Bacteria</taxon>
        <taxon>Pseudomonadati</taxon>
        <taxon>Bacteroidota</taxon>
        <taxon>Chitinophagia</taxon>
        <taxon>Chitinophagales</taxon>
        <taxon>Chitinophagaceae</taxon>
        <taxon>Taibaiella</taxon>
    </lineage>
</organism>
<protein>
    <recommendedName>
        <fullName evidence="8">DUF86 domain-containing protein</fullName>
    </recommendedName>
</protein>
<evidence type="ECO:0008006" key="8">
    <source>
        <dbReference type="Google" id="ProtNLM"/>
    </source>
</evidence>
<dbReference type="PANTHER" id="PTHR34139">
    <property type="entry name" value="UPF0331 PROTEIN MJ0127"/>
    <property type="match status" value="1"/>
</dbReference>
<evidence type="ECO:0000313" key="7">
    <source>
        <dbReference type="Proteomes" id="UP000248745"/>
    </source>
</evidence>
<evidence type="ECO:0000256" key="4">
    <source>
        <dbReference type="ARBA" id="ARBA00022741"/>
    </source>
</evidence>
<proteinExistence type="predicted"/>
<dbReference type="PANTHER" id="PTHR34139:SF1">
    <property type="entry name" value="RNASE MJ1380-RELATED"/>
    <property type="match status" value="1"/>
</dbReference>
<dbReference type="OrthoDB" id="955324at2"/>
<evidence type="ECO:0000256" key="2">
    <source>
        <dbReference type="ARBA" id="ARBA00022649"/>
    </source>
</evidence>
<dbReference type="GO" id="GO:0004540">
    <property type="term" value="F:RNA nuclease activity"/>
    <property type="evidence" value="ECO:0007669"/>
    <property type="project" value="InterPro"/>
</dbReference>
<dbReference type="Proteomes" id="UP000248745">
    <property type="component" value="Unassembled WGS sequence"/>
</dbReference>
<sequence>MHPDIAKYLEDIRLSIEIIAHHVSDVSSLEDYQLEITKIDAVERRLAIIGEALFKADKLDKRLQISDKTKIIALRHILVHEYDLIEDSTIWNIIHKNLPLLKQEVNNLL</sequence>
<gene>
    <name evidence="6" type="ORF">DN068_04665</name>
</gene>
<accession>A0A2W2B212</accession>
<keyword evidence="7" id="KW-1185">Reference proteome</keyword>
<keyword evidence="4" id="KW-0547">Nucleotide-binding</keyword>
<keyword evidence="5" id="KW-0378">Hydrolase</keyword>
<keyword evidence="1" id="KW-0597">Phosphoprotein</keyword>
<reference evidence="6 7" key="1">
    <citation type="submission" date="2018-06" db="EMBL/GenBank/DDBJ databases">
        <title>Mucibacter soli gen. nov., sp. nov., a new member of the family Chitinophagaceae producing mucin.</title>
        <authorList>
            <person name="Kim M.-K."/>
            <person name="Park S."/>
            <person name="Kim T.-S."/>
            <person name="Joung Y."/>
            <person name="Han J.-H."/>
            <person name="Kim S.B."/>
        </authorList>
    </citation>
    <scope>NUCLEOTIDE SEQUENCE [LARGE SCALE GENOMIC DNA]</scope>
    <source>
        <strain evidence="6 7">R1-15</strain>
    </source>
</reference>
<dbReference type="GO" id="GO:0110001">
    <property type="term" value="C:toxin-antitoxin complex"/>
    <property type="evidence" value="ECO:0007669"/>
    <property type="project" value="InterPro"/>
</dbReference>
<dbReference type="EMBL" id="QKTW01000006">
    <property type="protein sequence ID" value="PZF74304.1"/>
    <property type="molecule type" value="Genomic_DNA"/>
</dbReference>
<dbReference type="GO" id="GO:0000166">
    <property type="term" value="F:nucleotide binding"/>
    <property type="evidence" value="ECO:0007669"/>
    <property type="project" value="UniProtKB-KW"/>
</dbReference>
<dbReference type="GO" id="GO:0016787">
    <property type="term" value="F:hydrolase activity"/>
    <property type="evidence" value="ECO:0007669"/>
    <property type="project" value="UniProtKB-KW"/>
</dbReference>
<keyword evidence="2" id="KW-1277">Toxin-antitoxin system</keyword>
<name>A0A2W2B212_9BACT</name>
<dbReference type="Pfam" id="PF01934">
    <property type="entry name" value="HepT-like"/>
    <property type="match status" value="1"/>
</dbReference>
<dbReference type="RefSeq" id="WP_110997720.1">
    <property type="nucleotide sequence ID" value="NZ_QKTW01000006.1"/>
</dbReference>
<evidence type="ECO:0000256" key="3">
    <source>
        <dbReference type="ARBA" id="ARBA00022722"/>
    </source>
</evidence>